<dbReference type="AlphaFoldDB" id="A0A251PGD6"/>
<name>A0A251PGD6_PRUPE</name>
<evidence type="ECO:0000313" key="1">
    <source>
        <dbReference type="EMBL" id="ONI10626.1"/>
    </source>
</evidence>
<evidence type="ECO:0000313" key="2">
    <source>
        <dbReference type="Proteomes" id="UP000006882"/>
    </source>
</evidence>
<dbReference type="Proteomes" id="UP000006882">
    <property type="component" value="Chromosome G4"/>
</dbReference>
<sequence>MYNNVLTGLKFIASGYAGRQYFHSSQHLQILIREGLSTGGQGGCLGPPIFINHMYVASFFFFFEKFYDCIHNSAKKATSHKGPTQTSHKRVITITEQSNIKIKKIRYVSTNDQTRSKKL</sequence>
<organism evidence="1 2">
    <name type="scientific">Prunus persica</name>
    <name type="common">Peach</name>
    <name type="synonym">Amygdalus persica</name>
    <dbReference type="NCBI Taxonomy" id="3760"/>
    <lineage>
        <taxon>Eukaryota</taxon>
        <taxon>Viridiplantae</taxon>
        <taxon>Streptophyta</taxon>
        <taxon>Embryophyta</taxon>
        <taxon>Tracheophyta</taxon>
        <taxon>Spermatophyta</taxon>
        <taxon>Magnoliopsida</taxon>
        <taxon>eudicotyledons</taxon>
        <taxon>Gunneridae</taxon>
        <taxon>Pentapetalae</taxon>
        <taxon>rosids</taxon>
        <taxon>fabids</taxon>
        <taxon>Rosales</taxon>
        <taxon>Rosaceae</taxon>
        <taxon>Amygdaloideae</taxon>
        <taxon>Amygdaleae</taxon>
        <taxon>Prunus</taxon>
    </lineage>
</organism>
<proteinExistence type="predicted"/>
<dbReference type="Gramene" id="ONI10626">
    <property type="protein sequence ID" value="ONI10626"/>
    <property type="gene ID" value="PRUPE_4G057900"/>
</dbReference>
<accession>A0A251PGD6</accession>
<protein>
    <submittedName>
        <fullName evidence="1">Uncharacterized protein</fullName>
    </submittedName>
</protein>
<reference evidence="1 2" key="1">
    <citation type="journal article" date="2013" name="Nat. Genet.">
        <title>The high-quality draft genome of peach (Prunus persica) identifies unique patterns of genetic diversity, domestication and genome evolution.</title>
        <authorList>
            <consortium name="International Peach Genome Initiative"/>
            <person name="Verde I."/>
            <person name="Abbott A.G."/>
            <person name="Scalabrin S."/>
            <person name="Jung S."/>
            <person name="Shu S."/>
            <person name="Marroni F."/>
            <person name="Zhebentyayeva T."/>
            <person name="Dettori M.T."/>
            <person name="Grimwood J."/>
            <person name="Cattonaro F."/>
            <person name="Zuccolo A."/>
            <person name="Rossini L."/>
            <person name="Jenkins J."/>
            <person name="Vendramin E."/>
            <person name="Meisel L.A."/>
            <person name="Decroocq V."/>
            <person name="Sosinski B."/>
            <person name="Prochnik S."/>
            <person name="Mitros T."/>
            <person name="Policriti A."/>
            <person name="Cipriani G."/>
            <person name="Dondini L."/>
            <person name="Ficklin S."/>
            <person name="Goodstein D.M."/>
            <person name="Xuan P."/>
            <person name="Del Fabbro C."/>
            <person name="Aramini V."/>
            <person name="Copetti D."/>
            <person name="Gonzalez S."/>
            <person name="Horner D.S."/>
            <person name="Falchi R."/>
            <person name="Lucas S."/>
            <person name="Mica E."/>
            <person name="Maldonado J."/>
            <person name="Lazzari B."/>
            <person name="Bielenberg D."/>
            <person name="Pirona R."/>
            <person name="Miculan M."/>
            <person name="Barakat A."/>
            <person name="Testolin R."/>
            <person name="Stella A."/>
            <person name="Tartarini S."/>
            <person name="Tonutti P."/>
            <person name="Arus P."/>
            <person name="Orellana A."/>
            <person name="Wells C."/>
            <person name="Main D."/>
            <person name="Vizzotto G."/>
            <person name="Silva H."/>
            <person name="Salamini F."/>
            <person name="Schmutz J."/>
            <person name="Morgante M."/>
            <person name="Rokhsar D.S."/>
        </authorList>
    </citation>
    <scope>NUCLEOTIDE SEQUENCE [LARGE SCALE GENOMIC DNA]</scope>
    <source>
        <strain evidence="2">cv. Nemared</strain>
    </source>
</reference>
<dbReference type="EMBL" id="CM007654">
    <property type="protein sequence ID" value="ONI10626.1"/>
    <property type="molecule type" value="Genomic_DNA"/>
</dbReference>
<gene>
    <name evidence="1" type="ORF">PRUPE_4G057900</name>
</gene>
<keyword evidence="2" id="KW-1185">Reference proteome</keyword>